<dbReference type="EMBL" id="CAJNRF010010541">
    <property type="protein sequence ID" value="CAF2121716.1"/>
    <property type="molecule type" value="Genomic_DNA"/>
</dbReference>
<organism evidence="2 3">
    <name type="scientific">Rotaria magnacalcarata</name>
    <dbReference type="NCBI Taxonomy" id="392030"/>
    <lineage>
        <taxon>Eukaryota</taxon>
        <taxon>Metazoa</taxon>
        <taxon>Spiralia</taxon>
        <taxon>Gnathifera</taxon>
        <taxon>Rotifera</taxon>
        <taxon>Eurotatoria</taxon>
        <taxon>Bdelloidea</taxon>
        <taxon>Philodinida</taxon>
        <taxon>Philodinidae</taxon>
        <taxon>Rotaria</taxon>
    </lineage>
</organism>
<protein>
    <submittedName>
        <fullName evidence="2">Uncharacterized protein</fullName>
    </submittedName>
</protein>
<reference evidence="2" key="1">
    <citation type="submission" date="2021-02" db="EMBL/GenBank/DDBJ databases">
        <authorList>
            <person name="Nowell W R."/>
        </authorList>
    </citation>
    <scope>NUCLEOTIDE SEQUENCE</scope>
</reference>
<dbReference type="AlphaFoldDB" id="A0A816VLS2"/>
<accession>A0A816VLS2</accession>
<keyword evidence="1" id="KW-0472">Membrane</keyword>
<keyword evidence="1" id="KW-0812">Transmembrane</keyword>
<proteinExistence type="predicted"/>
<comment type="caution">
    <text evidence="2">The sequence shown here is derived from an EMBL/GenBank/DDBJ whole genome shotgun (WGS) entry which is preliminary data.</text>
</comment>
<name>A0A816VLS2_9BILA</name>
<feature type="non-terminal residue" evidence="2">
    <location>
        <position position="1"/>
    </location>
</feature>
<feature type="transmembrane region" description="Helical" evidence="1">
    <location>
        <begin position="20"/>
        <end position="38"/>
    </location>
</feature>
<evidence type="ECO:0000313" key="2">
    <source>
        <dbReference type="EMBL" id="CAF2121716.1"/>
    </source>
</evidence>
<sequence>TVLVSSMNNQPSKISNTCSLFVTCFGLCCGELYSIMVLEMVDKWLRIKLGGTYNYLVMFCV</sequence>
<evidence type="ECO:0000313" key="3">
    <source>
        <dbReference type="Proteomes" id="UP000663856"/>
    </source>
</evidence>
<evidence type="ECO:0000256" key="1">
    <source>
        <dbReference type="SAM" id="Phobius"/>
    </source>
</evidence>
<dbReference type="Proteomes" id="UP000663856">
    <property type="component" value="Unassembled WGS sequence"/>
</dbReference>
<gene>
    <name evidence="2" type="ORF">WKI299_LOCUS24530</name>
</gene>
<keyword evidence="1" id="KW-1133">Transmembrane helix</keyword>